<dbReference type="Proteomes" id="UP000807115">
    <property type="component" value="Chromosome 5"/>
</dbReference>
<accession>A0A921QZP0</accession>
<dbReference type="Pfam" id="PF00076">
    <property type="entry name" value="RRM_1"/>
    <property type="match status" value="2"/>
</dbReference>
<dbReference type="InterPro" id="IPR012677">
    <property type="entry name" value="Nucleotide-bd_a/b_plait_sf"/>
</dbReference>
<organism evidence="5 6">
    <name type="scientific">Sorghum bicolor</name>
    <name type="common">Sorghum</name>
    <name type="synonym">Sorghum vulgare</name>
    <dbReference type="NCBI Taxonomy" id="4558"/>
    <lineage>
        <taxon>Eukaryota</taxon>
        <taxon>Viridiplantae</taxon>
        <taxon>Streptophyta</taxon>
        <taxon>Embryophyta</taxon>
        <taxon>Tracheophyta</taxon>
        <taxon>Spermatophyta</taxon>
        <taxon>Magnoliopsida</taxon>
        <taxon>Liliopsida</taxon>
        <taxon>Poales</taxon>
        <taxon>Poaceae</taxon>
        <taxon>PACMAD clade</taxon>
        <taxon>Panicoideae</taxon>
        <taxon>Andropogonodae</taxon>
        <taxon>Andropogoneae</taxon>
        <taxon>Sorghinae</taxon>
        <taxon>Sorghum</taxon>
    </lineage>
</organism>
<evidence type="ECO:0000256" key="3">
    <source>
        <dbReference type="PROSITE-ProRule" id="PRU00176"/>
    </source>
</evidence>
<dbReference type="Gene3D" id="3.30.70.330">
    <property type="match status" value="2"/>
</dbReference>
<dbReference type="InterPro" id="IPR000504">
    <property type="entry name" value="RRM_dom"/>
</dbReference>
<evidence type="ECO:0000259" key="4">
    <source>
        <dbReference type="PROSITE" id="PS50102"/>
    </source>
</evidence>
<evidence type="ECO:0000256" key="2">
    <source>
        <dbReference type="ARBA" id="ARBA00022884"/>
    </source>
</evidence>
<dbReference type="PANTHER" id="PTHR48032">
    <property type="entry name" value="RNA-BINDING PROTEIN MUSASHI HOMOLOG RBP6"/>
    <property type="match status" value="1"/>
</dbReference>
<dbReference type="GO" id="GO:0003723">
    <property type="term" value="F:RNA binding"/>
    <property type="evidence" value="ECO:0007669"/>
    <property type="project" value="UniProtKB-UniRule"/>
</dbReference>
<reference evidence="5" key="1">
    <citation type="journal article" date="2019" name="BMC Genomics">
        <title>A new reference genome for Sorghum bicolor reveals high levels of sequence similarity between sweet and grain genotypes: implications for the genetics of sugar metabolism.</title>
        <authorList>
            <person name="Cooper E.A."/>
            <person name="Brenton Z.W."/>
            <person name="Flinn B.S."/>
            <person name="Jenkins J."/>
            <person name="Shu S."/>
            <person name="Flowers D."/>
            <person name="Luo F."/>
            <person name="Wang Y."/>
            <person name="Xia P."/>
            <person name="Barry K."/>
            <person name="Daum C."/>
            <person name="Lipzen A."/>
            <person name="Yoshinaga Y."/>
            <person name="Schmutz J."/>
            <person name="Saski C."/>
            <person name="Vermerris W."/>
            <person name="Kresovich S."/>
        </authorList>
    </citation>
    <scope>NUCLEOTIDE SEQUENCE</scope>
</reference>
<reference evidence="5" key="2">
    <citation type="submission" date="2020-10" db="EMBL/GenBank/DDBJ databases">
        <authorList>
            <person name="Cooper E.A."/>
            <person name="Brenton Z.W."/>
            <person name="Flinn B.S."/>
            <person name="Jenkins J."/>
            <person name="Shu S."/>
            <person name="Flowers D."/>
            <person name="Luo F."/>
            <person name="Wang Y."/>
            <person name="Xia P."/>
            <person name="Barry K."/>
            <person name="Daum C."/>
            <person name="Lipzen A."/>
            <person name="Yoshinaga Y."/>
            <person name="Schmutz J."/>
            <person name="Saski C."/>
            <person name="Vermerris W."/>
            <person name="Kresovich S."/>
        </authorList>
    </citation>
    <scope>NUCLEOTIDE SEQUENCE</scope>
</reference>
<feature type="domain" description="RRM" evidence="4">
    <location>
        <begin position="111"/>
        <end position="188"/>
    </location>
</feature>
<evidence type="ECO:0000256" key="1">
    <source>
        <dbReference type="ARBA" id="ARBA00022737"/>
    </source>
</evidence>
<evidence type="ECO:0000313" key="5">
    <source>
        <dbReference type="EMBL" id="KAG0530746.1"/>
    </source>
</evidence>
<protein>
    <recommendedName>
        <fullName evidence="4">RRM domain-containing protein</fullName>
    </recommendedName>
</protein>
<dbReference type="SMART" id="SM00360">
    <property type="entry name" value="RRM"/>
    <property type="match status" value="2"/>
</dbReference>
<comment type="caution">
    <text evidence="5">The sequence shown here is derived from an EMBL/GenBank/DDBJ whole genome shotgun (WGS) entry which is preliminary data.</text>
</comment>
<keyword evidence="1" id="KW-0677">Repeat</keyword>
<sequence>MVQQEMEADAMKLFIGGISWDTNEDHLLKYFKKYGEVEEAIVMRDRATGRSRGFGFIMFADPAVAKHVIMEKHMIDGRMVEAKKAIARDDHHSLNNIHGSAHGLQRPKHRKKIFVGGLASNVTKEDVIKHFKQFGTIIDVVVVYDHHTQRPRGFGFITYDSEDAVHRALIKTFQKLKGKMVEVKRAIRKEPSPIPSMCSPINGFNYVTGRANSFLNGYTQHYNMSPLGGYGMRMDECFGLLSGGNTNNGYPSFGGSHGIGMNFDTSMNPCTESGSSFNSGIQHGWHLNPYYNGNLGGFNNSVSYGGVSGNNGLLFDSLVHNLWDIFGLNHSSSSTSSNFFVPFGNGDLSGIGNNNVNWGNPHHVPAPGANNCSVYCTGNFCYGSSETNFGQGSSVYGRNIGSSGDNNLNQSTSGYARNFGDSSVGGGSIYGDTTWTSRSFEHDVTKMNSTGHMGH</sequence>
<dbReference type="PANTHER" id="PTHR48032:SF6">
    <property type="entry name" value="RNA-BINDING (RRM_RBD_RNP MOTIFS) FAMILY PROTEIN"/>
    <property type="match status" value="1"/>
</dbReference>
<dbReference type="AlphaFoldDB" id="A0A921QZP0"/>
<feature type="domain" description="RRM" evidence="4">
    <location>
        <begin position="11"/>
        <end position="87"/>
    </location>
</feature>
<dbReference type="EMBL" id="CM027684">
    <property type="protein sequence ID" value="KAG0530746.1"/>
    <property type="molecule type" value="Genomic_DNA"/>
</dbReference>
<keyword evidence="2 3" id="KW-0694">RNA-binding</keyword>
<evidence type="ECO:0000313" key="6">
    <source>
        <dbReference type="Proteomes" id="UP000807115"/>
    </source>
</evidence>
<dbReference type="PROSITE" id="PS50102">
    <property type="entry name" value="RRM"/>
    <property type="match status" value="2"/>
</dbReference>
<gene>
    <name evidence="5" type="ORF">BDA96_05G213200</name>
</gene>
<dbReference type="EMBL" id="CM027684">
    <property type="protein sequence ID" value="KAG0530747.1"/>
    <property type="molecule type" value="Genomic_DNA"/>
</dbReference>
<dbReference type="InterPro" id="IPR035979">
    <property type="entry name" value="RBD_domain_sf"/>
</dbReference>
<name>A0A921QZP0_SORBI</name>
<dbReference type="SUPFAM" id="SSF54928">
    <property type="entry name" value="RNA-binding domain, RBD"/>
    <property type="match status" value="2"/>
</dbReference>
<proteinExistence type="predicted"/>
<dbReference type="FunFam" id="3.30.70.330:FF:000051">
    <property type="entry name" value="Heterogeneous nuclear ribonucleoprotein 1"/>
    <property type="match status" value="1"/>
</dbReference>